<keyword evidence="2" id="KW-0472">Membrane</keyword>
<sequence length="492" mass="52391">MKRGTSTSHRTTTENKDAAANVTAKSIWFKRQLNMAVAAVGSVALCATMAFVAALTGCVSSSALDSAAYKMAASQAEITESLITDSDGVRKVYNSAAIAFPDGHADSYQKMHRAGSEETAWSLPGSTPVMFEMPEWTGSDGKPLKAGIDICRDGHFYPELGRYYAASGAELFLHPTATTGNAWYRESRMGSYTDRDGLAVITDNVWGPDGYPLDVDGNPIYFVDGNGDTVSSGKDIAGYNYAGVGSDPFRTSSLIINAWSGKDGTPFDYSTGSALDTSGTGKGASDSESSDMTFAEGAYDPDNLEIRQMNLSRAGFSVMNFNARLYSKMYDQLAKLTIPGYQAMYDDPTELDKSALEAPIAAAQAKLAEFGKYTDDTVASLTEAYEQALSLWNNTTFRSEQNGLVSNAATLLNTALDGLKLRETKPDDQPGGGEAKPNDKQPPKDKNASKADGKPTADSPRTGSDIVPIIAVRLLLAGAGTTAGTLIRRKHV</sequence>
<dbReference type="SUPFAM" id="SSF56317">
    <property type="entry name" value="Carbon-nitrogen hydrolase"/>
    <property type="match status" value="1"/>
</dbReference>
<evidence type="ECO:0000313" key="4">
    <source>
        <dbReference type="Proteomes" id="UP000192666"/>
    </source>
</evidence>
<feature type="compositionally biased region" description="Basic and acidic residues" evidence="1">
    <location>
        <begin position="436"/>
        <end position="455"/>
    </location>
</feature>
<feature type="transmembrane region" description="Helical" evidence="2">
    <location>
        <begin position="35"/>
        <end position="55"/>
    </location>
</feature>
<reference evidence="3 4" key="1">
    <citation type="submission" date="2017-03" db="EMBL/GenBank/DDBJ databases">
        <title>Maternal inheritance of bifidobacteria.</title>
        <authorList>
            <person name="Lugli G.A."/>
            <person name="Duranti S."/>
            <person name="Milani C."/>
            <person name="Mancabelli L."/>
        </authorList>
    </citation>
    <scope>NUCLEOTIDE SEQUENCE [LARGE SCALE GENOMIC DNA]</scope>
    <source>
        <strain evidence="3 4">1899B</strain>
    </source>
</reference>
<gene>
    <name evidence="3" type="ORF">B5782_1009</name>
</gene>
<dbReference type="Proteomes" id="UP000192666">
    <property type="component" value="Unassembled WGS sequence"/>
</dbReference>
<comment type="caution">
    <text evidence="3">The sequence shown here is derived from an EMBL/GenBank/DDBJ whole genome shotgun (WGS) entry which is preliminary data.</text>
</comment>
<feature type="region of interest" description="Disordered" evidence="1">
    <location>
        <begin position="275"/>
        <end position="296"/>
    </location>
</feature>
<dbReference type="Gene3D" id="1.20.1270.90">
    <property type="entry name" value="AF1782-like"/>
    <property type="match status" value="1"/>
</dbReference>
<evidence type="ECO:0000313" key="3">
    <source>
        <dbReference type="EMBL" id="OQM51062.1"/>
    </source>
</evidence>
<evidence type="ECO:0000256" key="2">
    <source>
        <dbReference type="SAM" id="Phobius"/>
    </source>
</evidence>
<keyword evidence="2" id="KW-0812">Transmembrane</keyword>
<feature type="region of interest" description="Disordered" evidence="1">
    <location>
        <begin position="419"/>
        <end position="463"/>
    </location>
</feature>
<keyword evidence="2" id="KW-1133">Transmembrane helix</keyword>
<name>A0A1V8PQQ4_9BIFI</name>
<proteinExistence type="predicted"/>
<dbReference type="CDD" id="cd07197">
    <property type="entry name" value="nitrilase"/>
    <property type="match status" value="1"/>
</dbReference>
<dbReference type="EMBL" id="NAQA01000003">
    <property type="protein sequence ID" value="OQM51062.1"/>
    <property type="molecule type" value="Genomic_DNA"/>
</dbReference>
<dbReference type="InterPro" id="IPR036526">
    <property type="entry name" value="C-N_Hydrolase_sf"/>
</dbReference>
<dbReference type="RefSeq" id="WP_180376872.1">
    <property type="nucleotide sequence ID" value="NZ_NAQA01000003.1"/>
</dbReference>
<dbReference type="Gene3D" id="3.60.110.10">
    <property type="entry name" value="Carbon-nitrogen hydrolase"/>
    <property type="match status" value="1"/>
</dbReference>
<protein>
    <submittedName>
        <fullName evidence="3">Cell wall anchor protein</fullName>
    </submittedName>
</protein>
<feature type="compositionally biased region" description="Basic and acidic residues" evidence="1">
    <location>
        <begin position="419"/>
        <end position="428"/>
    </location>
</feature>
<dbReference type="AlphaFoldDB" id="A0A1V8PQQ4"/>
<organism evidence="3 4">
    <name type="scientific">Bifidobacterium catenulatum</name>
    <dbReference type="NCBI Taxonomy" id="1686"/>
    <lineage>
        <taxon>Bacteria</taxon>
        <taxon>Bacillati</taxon>
        <taxon>Actinomycetota</taxon>
        <taxon>Actinomycetes</taxon>
        <taxon>Bifidobacteriales</taxon>
        <taxon>Bifidobacteriaceae</taxon>
        <taxon>Bifidobacterium</taxon>
    </lineage>
</organism>
<evidence type="ECO:0000256" key="1">
    <source>
        <dbReference type="SAM" id="MobiDB-lite"/>
    </source>
</evidence>
<accession>A0A1V8PQQ4</accession>